<evidence type="ECO:0000256" key="3">
    <source>
        <dbReference type="ARBA" id="ARBA00022553"/>
    </source>
</evidence>
<feature type="compositionally biased region" description="Basic residues" evidence="9">
    <location>
        <begin position="278"/>
        <end position="307"/>
    </location>
</feature>
<dbReference type="PROSITE" id="PS51285">
    <property type="entry name" value="AGC_KINASE_CTER"/>
    <property type="match status" value="1"/>
</dbReference>
<evidence type="ECO:0000256" key="1">
    <source>
        <dbReference type="ARBA" id="ARBA00009903"/>
    </source>
</evidence>
<evidence type="ECO:0000259" key="10">
    <source>
        <dbReference type="PROSITE" id="PS50011"/>
    </source>
</evidence>
<evidence type="ECO:0000313" key="14">
    <source>
        <dbReference type="Proteomes" id="UP001151582"/>
    </source>
</evidence>
<keyword evidence="5 8" id="KW-0547">Nucleotide-binding</keyword>
<dbReference type="InterPro" id="IPR017441">
    <property type="entry name" value="Protein_kinase_ATP_BS"/>
</dbReference>
<keyword evidence="3" id="KW-0597">Phosphoprotein</keyword>
<feature type="compositionally biased region" description="Low complexity" evidence="9">
    <location>
        <begin position="255"/>
        <end position="266"/>
    </location>
</feature>
<dbReference type="InterPro" id="IPR036871">
    <property type="entry name" value="PX_dom_sf"/>
</dbReference>
<dbReference type="PANTHER" id="PTHR24351">
    <property type="entry name" value="RIBOSOMAL PROTEIN S6 KINASE"/>
    <property type="match status" value="1"/>
</dbReference>
<dbReference type="OrthoDB" id="63267at2759"/>
<evidence type="ECO:0000256" key="4">
    <source>
        <dbReference type="ARBA" id="ARBA00022679"/>
    </source>
</evidence>
<dbReference type="FunFam" id="1.10.510.10:FF:000008">
    <property type="entry name" value="Non-specific serine/threonine protein kinase"/>
    <property type="match status" value="1"/>
</dbReference>
<evidence type="ECO:0000256" key="7">
    <source>
        <dbReference type="ARBA" id="ARBA00022840"/>
    </source>
</evidence>
<evidence type="ECO:0000256" key="6">
    <source>
        <dbReference type="ARBA" id="ARBA00022777"/>
    </source>
</evidence>
<keyword evidence="14" id="KW-1185">Reference proteome</keyword>
<evidence type="ECO:0000256" key="8">
    <source>
        <dbReference type="PROSITE-ProRule" id="PRU10141"/>
    </source>
</evidence>
<dbReference type="SMART" id="SM00312">
    <property type="entry name" value="PX"/>
    <property type="match status" value="1"/>
</dbReference>
<dbReference type="Gene3D" id="3.30.1520.10">
    <property type="entry name" value="Phox-like domain"/>
    <property type="match status" value="1"/>
</dbReference>
<comment type="caution">
    <text evidence="13">The sequence shown here is derived from an EMBL/GenBank/DDBJ whole genome shotgun (WGS) entry which is preliminary data.</text>
</comment>
<dbReference type="EMBL" id="JANBQB010000136">
    <property type="protein sequence ID" value="KAJ1981150.1"/>
    <property type="molecule type" value="Genomic_DNA"/>
</dbReference>
<feature type="compositionally biased region" description="Low complexity" evidence="9">
    <location>
        <begin position="167"/>
        <end position="189"/>
    </location>
</feature>
<dbReference type="PROSITE" id="PS50011">
    <property type="entry name" value="PROTEIN_KINASE_DOM"/>
    <property type="match status" value="1"/>
</dbReference>
<feature type="region of interest" description="Disordered" evidence="9">
    <location>
        <begin position="160"/>
        <end position="193"/>
    </location>
</feature>
<dbReference type="GO" id="GO:0004674">
    <property type="term" value="F:protein serine/threonine kinase activity"/>
    <property type="evidence" value="ECO:0007669"/>
    <property type="project" value="UniProtKB-KW"/>
</dbReference>
<dbReference type="PROSITE" id="PS00107">
    <property type="entry name" value="PROTEIN_KINASE_ATP"/>
    <property type="match status" value="1"/>
</dbReference>
<dbReference type="Gene3D" id="3.30.200.20">
    <property type="entry name" value="Phosphorylase Kinase, domain 1"/>
    <property type="match status" value="1"/>
</dbReference>
<comment type="similarity">
    <text evidence="1">Belongs to the protein kinase superfamily. AGC Ser/Thr protein kinase family.</text>
</comment>
<gene>
    <name evidence="13" type="primary">SGK2</name>
    <name evidence="13" type="ORF">H4R34_002186</name>
</gene>
<proteinExistence type="inferred from homology"/>
<keyword evidence="4 13" id="KW-0808">Transferase</keyword>
<dbReference type="Gene3D" id="1.10.510.10">
    <property type="entry name" value="Transferase(Phosphotransferase) domain 1"/>
    <property type="match status" value="1"/>
</dbReference>
<dbReference type="Pfam" id="PF00787">
    <property type="entry name" value="PX"/>
    <property type="match status" value="1"/>
</dbReference>
<dbReference type="GO" id="GO:0035091">
    <property type="term" value="F:phosphatidylinositol binding"/>
    <property type="evidence" value="ECO:0007669"/>
    <property type="project" value="InterPro"/>
</dbReference>
<evidence type="ECO:0000256" key="5">
    <source>
        <dbReference type="ARBA" id="ARBA00022741"/>
    </source>
</evidence>
<dbReference type="InterPro" id="IPR011009">
    <property type="entry name" value="Kinase-like_dom_sf"/>
</dbReference>
<dbReference type="GO" id="GO:0005524">
    <property type="term" value="F:ATP binding"/>
    <property type="evidence" value="ECO:0007669"/>
    <property type="project" value="UniProtKB-UniRule"/>
</dbReference>
<feature type="compositionally biased region" description="Polar residues" evidence="9">
    <location>
        <begin position="722"/>
        <end position="744"/>
    </location>
</feature>
<dbReference type="SUPFAM" id="SSF56112">
    <property type="entry name" value="Protein kinase-like (PK-like)"/>
    <property type="match status" value="1"/>
</dbReference>
<dbReference type="CDD" id="cd06093">
    <property type="entry name" value="PX_domain"/>
    <property type="match status" value="1"/>
</dbReference>
<evidence type="ECO:0000259" key="11">
    <source>
        <dbReference type="PROSITE" id="PS50195"/>
    </source>
</evidence>
<accession>A0A9W8E9J2</accession>
<feature type="domain" description="AGC-kinase C-terminal" evidence="12">
    <location>
        <begin position="650"/>
        <end position="712"/>
    </location>
</feature>
<organism evidence="13 14">
    <name type="scientific">Dimargaris verticillata</name>
    <dbReference type="NCBI Taxonomy" id="2761393"/>
    <lineage>
        <taxon>Eukaryota</taxon>
        <taxon>Fungi</taxon>
        <taxon>Fungi incertae sedis</taxon>
        <taxon>Zoopagomycota</taxon>
        <taxon>Kickxellomycotina</taxon>
        <taxon>Dimargaritomycetes</taxon>
        <taxon>Dimargaritales</taxon>
        <taxon>Dimargaritaceae</taxon>
        <taxon>Dimargaris</taxon>
    </lineage>
</organism>
<keyword evidence="7 8" id="KW-0067">ATP-binding</keyword>
<dbReference type="PROSITE" id="PS00108">
    <property type="entry name" value="PROTEIN_KINASE_ST"/>
    <property type="match status" value="1"/>
</dbReference>
<keyword evidence="6 13" id="KW-0418">Kinase</keyword>
<dbReference type="EC" id="2.7.11.1" evidence="13"/>
<name>A0A9W8E9J2_9FUNG</name>
<feature type="region of interest" description="Disordered" evidence="9">
    <location>
        <begin position="222"/>
        <end position="328"/>
    </location>
</feature>
<reference evidence="13" key="1">
    <citation type="submission" date="2022-07" db="EMBL/GenBank/DDBJ databases">
        <title>Phylogenomic reconstructions and comparative analyses of Kickxellomycotina fungi.</title>
        <authorList>
            <person name="Reynolds N.K."/>
            <person name="Stajich J.E."/>
            <person name="Barry K."/>
            <person name="Grigoriev I.V."/>
            <person name="Crous P."/>
            <person name="Smith M.E."/>
        </authorList>
    </citation>
    <scope>NUCLEOTIDE SEQUENCE</scope>
    <source>
        <strain evidence="13">RSA 567</strain>
    </source>
</reference>
<dbReference type="InterPro" id="IPR001683">
    <property type="entry name" value="PX_dom"/>
</dbReference>
<dbReference type="InterPro" id="IPR008271">
    <property type="entry name" value="Ser/Thr_kinase_AS"/>
</dbReference>
<dbReference type="SMART" id="SM00220">
    <property type="entry name" value="S_TKc"/>
    <property type="match status" value="1"/>
</dbReference>
<dbReference type="AlphaFoldDB" id="A0A9W8E9J2"/>
<protein>
    <submittedName>
        <fullName evidence="13">Serine/threonine-protein kinase Sgk2</fullName>
        <ecNumber evidence="13">2.7.11.1</ecNumber>
    </submittedName>
</protein>
<dbReference type="InterPro" id="IPR000961">
    <property type="entry name" value="AGC-kinase_C"/>
</dbReference>
<evidence type="ECO:0000256" key="2">
    <source>
        <dbReference type="ARBA" id="ARBA00022527"/>
    </source>
</evidence>
<feature type="domain" description="Protein kinase" evidence="10">
    <location>
        <begin position="372"/>
        <end position="649"/>
    </location>
</feature>
<evidence type="ECO:0000313" key="13">
    <source>
        <dbReference type="EMBL" id="KAJ1981150.1"/>
    </source>
</evidence>
<feature type="region of interest" description="Disordered" evidence="9">
    <location>
        <begin position="722"/>
        <end position="782"/>
    </location>
</feature>
<dbReference type="Pfam" id="PF00069">
    <property type="entry name" value="Pkinase"/>
    <property type="match status" value="1"/>
</dbReference>
<keyword evidence="2" id="KW-0723">Serine/threonine-protein kinase</keyword>
<dbReference type="PROSITE" id="PS50195">
    <property type="entry name" value="PX"/>
    <property type="match status" value="1"/>
</dbReference>
<dbReference type="FunFam" id="3.30.200.20:FF:000103">
    <property type="entry name" value="Protein kinase C"/>
    <property type="match status" value="1"/>
</dbReference>
<dbReference type="SUPFAM" id="SSF64268">
    <property type="entry name" value="PX domain"/>
    <property type="match status" value="1"/>
</dbReference>
<feature type="binding site" evidence="8">
    <location>
        <position position="401"/>
    </location>
    <ligand>
        <name>ATP</name>
        <dbReference type="ChEBI" id="CHEBI:30616"/>
    </ligand>
</feature>
<feature type="compositionally biased region" description="Low complexity" evidence="9">
    <location>
        <begin position="224"/>
        <end position="240"/>
    </location>
</feature>
<evidence type="ECO:0000256" key="9">
    <source>
        <dbReference type="SAM" id="MobiDB-lite"/>
    </source>
</evidence>
<feature type="compositionally biased region" description="Low complexity" evidence="9">
    <location>
        <begin position="309"/>
        <end position="328"/>
    </location>
</feature>
<dbReference type="InterPro" id="IPR000719">
    <property type="entry name" value="Prot_kinase_dom"/>
</dbReference>
<sequence length="839" mass="92967">MQPMPAALKQLLAKGDVRTISSLFTQEHQRRRHQGTGPTARKVSYRAPQAFAAYIITTETRVEPTKARKKYTAYKILVSNGPTQTWVVRRYTEFHELHLQITKRFPHKAFPAFPRKRLLGNNFSSEFVLARREHLNRYLNAITSDPEVRSWEVVREFFSDRPPSSDTSAARNPTPPSSTATASKNTTASVPKSATHRLSVLGLLKTARSKYGSVTARRTYRTFSSGSQTASVSSATTGSQPQRTTPTVDPSRPYSAQAANSESAQSLDHTVGSASPTLKRRTLTLHGARRRLGLIKRRDLPKRRRVHLPPSHGSPGTTSTAAAAASPTTRSYAMELDRRYSSSSDDVYDLEQLTTDTANPNFPPSKVSLDDFCLLKVIGKGSYGKVMLARHKHSAKVYAIKVISKRQLRGRPDEIARVMSERTVLERSINHPFLVGLQYAFQTEEKLYFCIDYVNGGELFFHLQRDQRFNETRARFYVAEITLALAYLHDRGIVYRDLKPENCLLDSQGHIRLVDFGLAKDMSQSGDAKTSTFCGTPQYLAPEVLLQQSYGKVVDWYCLGAVLYEMLVGLPPYYSPDNNVMFNRILHSSLPFPSFVSSVARDFIRKLLTRNPEQRLGSATALQNHSSSSSSNGGDYLAGSAAVKAHPFFRGLDWDKLYRKEILPPYNPDVAGIFDLKNIDPEFSAEPIPQSLIDEGTISLALVTAEGQLTSAPVAQLPFPSGHQTPLSPPMSTDATVSPTTRSPSGFKATLEYSPRASSRDGDIPGSMRATEFGGSTKRPTSNVAHISRASLGLSTRNPAHDLDAEFDLEKALEDTDRAFRGFSFVAPHVNCSDFDSDG</sequence>
<feature type="domain" description="PX" evidence="11">
    <location>
        <begin position="52"/>
        <end position="165"/>
    </location>
</feature>
<dbReference type="Proteomes" id="UP001151582">
    <property type="component" value="Unassembled WGS sequence"/>
</dbReference>
<evidence type="ECO:0000259" key="12">
    <source>
        <dbReference type="PROSITE" id="PS51285"/>
    </source>
</evidence>
<dbReference type="SMART" id="SM00133">
    <property type="entry name" value="S_TK_X"/>
    <property type="match status" value="1"/>
</dbReference>